<dbReference type="GO" id="GO:0004674">
    <property type="term" value="F:protein serine/threonine kinase activity"/>
    <property type="evidence" value="ECO:0007669"/>
    <property type="project" value="UniProtKB-KW"/>
</dbReference>
<feature type="domain" description="Histidine kinase/HSP90-like ATPase" evidence="2">
    <location>
        <begin position="79"/>
        <end position="157"/>
    </location>
</feature>
<dbReference type="InterPro" id="IPR003594">
    <property type="entry name" value="HATPase_dom"/>
</dbReference>
<dbReference type="InterPro" id="IPR050267">
    <property type="entry name" value="Anti-sigma-factor_SerPK"/>
</dbReference>
<keyword evidence="1" id="KW-0418">Kinase</keyword>
<keyword evidence="1" id="KW-0723">Serine/threonine-protein kinase</keyword>
<protein>
    <recommendedName>
        <fullName evidence="2">Histidine kinase/HSP90-like ATPase domain-containing protein</fullName>
    </recommendedName>
</protein>
<dbReference type="PANTHER" id="PTHR35526:SF3">
    <property type="entry name" value="ANTI-SIGMA-F FACTOR RSBW"/>
    <property type="match status" value="1"/>
</dbReference>
<reference evidence="3 4" key="1">
    <citation type="submission" date="2020-08" db="EMBL/GenBank/DDBJ databases">
        <title>Sequencing the genomes of 1000 actinobacteria strains.</title>
        <authorList>
            <person name="Klenk H.-P."/>
        </authorList>
    </citation>
    <scope>NUCLEOTIDE SEQUENCE [LARGE SCALE GENOMIC DNA]</scope>
    <source>
        <strain evidence="3 4">DSM 44593</strain>
    </source>
</reference>
<dbReference type="EMBL" id="JACHLY010000001">
    <property type="protein sequence ID" value="MBB5996664.1"/>
    <property type="molecule type" value="Genomic_DNA"/>
</dbReference>
<evidence type="ECO:0000256" key="1">
    <source>
        <dbReference type="ARBA" id="ARBA00022527"/>
    </source>
</evidence>
<evidence type="ECO:0000313" key="3">
    <source>
        <dbReference type="EMBL" id="MBB5996664.1"/>
    </source>
</evidence>
<accession>A0A841E2G8</accession>
<dbReference type="AlphaFoldDB" id="A0A841E2G8"/>
<comment type="caution">
    <text evidence="3">The sequence shown here is derived from an EMBL/GenBank/DDBJ whole genome shotgun (WGS) entry which is preliminary data.</text>
</comment>
<dbReference type="SUPFAM" id="SSF55874">
    <property type="entry name" value="ATPase domain of HSP90 chaperone/DNA topoisomerase II/histidine kinase"/>
    <property type="match status" value="1"/>
</dbReference>
<dbReference type="InterPro" id="IPR036890">
    <property type="entry name" value="HATPase_C_sf"/>
</dbReference>
<gene>
    <name evidence="3" type="ORF">HNR25_000415</name>
</gene>
<evidence type="ECO:0000313" key="4">
    <source>
        <dbReference type="Proteomes" id="UP000578077"/>
    </source>
</evidence>
<organism evidence="3 4">
    <name type="scientific">Streptomonospora salina</name>
    <dbReference type="NCBI Taxonomy" id="104205"/>
    <lineage>
        <taxon>Bacteria</taxon>
        <taxon>Bacillati</taxon>
        <taxon>Actinomycetota</taxon>
        <taxon>Actinomycetes</taxon>
        <taxon>Streptosporangiales</taxon>
        <taxon>Nocardiopsidaceae</taxon>
        <taxon>Streptomonospora</taxon>
    </lineage>
</organism>
<proteinExistence type="predicted"/>
<dbReference type="Proteomes" id="UP000578077">
    <property type="component" value="Unassembled WGS sequence"/>
</dbReference>
<sequence length="186" mass="20520">MPTLTAVPPMPEVTVPLGLLIPNGYEYYFNRRPDRPHFTRRAFEFRSEPVFLPLVHAFLDTCAAAQSEEYRFLFDLLGTELVSNAVKHTRSGLPGGTYTLRVDRSATGLTLNCRDGGDRADRRPGYGHRSHLAAARPADGVACEGGRGLALVDSLASAWGDNGMPRFRKVWFRLDSDLAGSVWPDA</sequence>
<dbReference type="RefSeq" id="WP_184632960.1">
    <property type="nucleotide sequence ID" value="NZ_BAABKT010000025.1"/>
</dbReference>
<keyword evidence="4" id="KW-1185">Reference proteome</keyword>
<dbReference type="CDD" id="cd16936">
    <property type="entry name" value="HATPase_RsbW-like"/>
    <property type="match status" value="1"/>
</dbReference>
<dbReference type="Gene3D" id="3.30.565.10">
    <property type="entry name" value="Histidine kinase-like ATPase, C-terminal domain"/>
    <property type="match status" value="1"/>
</dbReference>
<evidence type="ECO:0000259" key="2">
    <source>
        <dbReference type="Pfam" id="PF13581"/>
    </source>
</evidence>
<dbReference type="Pfam" id="PF13581">
    <property type="entry name" value="HATPase_c_2"/>
    <property type="match status" value="1"/>
</dbReference>
<dbReference type="PANTHER" id="PTHR35526">
    <property type="entry name" value="ANTI-SIGMA-F FACTOR RSBW-RELATED"/>
    <property type="match status" value="1"/>
</dbReference>
<keyword evidence="1" id="KW-0808">Transferase</keyword>
<name>A0A841E2G8_9ACTN</name>